<organism evidence="1 2">
    <name type="scientific">Cytospora leucostoma</name>
    <dbReference type="NCBI Taxonomy" id="1230097"/>
    <lineage>
        <taxon>Eukaryota</taxon>
        <taxon>Fungi</taxon>
        <taxon>Dikarya</taxon>
        <taxon>Ascomycota</taxon>
        <taxon>Pezizomycotina</taxon>
        <taxon>Sordariomycetes</taxon>
        <taxon>Sordariomycetidae</taxon>
        <taxon>Diaporthales</taxon>
        <taxon>Cytosporaceae</taxon>
        <taxon>Cytospora</taxon>
    </lineage>
</organism>
<evidence type="ECO:0000313" key="2">
    <source>
        <dbReference type="Proteomes" id="UP000285146"/>
    </source>
</evidence>
<proteinExistence type="predicted"/>
<reference evidence="1 2" key="1">
    <citation type="submission" date="2015-09" db="EMBL/GenBank/DDBJ databases">
        <title>Host preference determinants of Valsa canker pathogens revealed by comparative genomics.</title>
        <authorList>
            <person name="Yin Z."/>
            <person name="Huang L."/>
        </authorList>
    </citation>
    <scope>NUCLEOTIDE SEQUENCE [LARGE SCALE GENOMIC DNA]</scope>
    <source>
        <strain evidence="1 2">SXYLt</strain>
    </source>
</reference>
<dbReference type="EMBL" id="LKEB01000015">
    <property type="protein sequence ID" value="ROW14279.1"/>
    <property type="molecule type" value="Genomic_DNA"/>
</dbReference>
<dbReference type="Proteomes" id="UP000285146">
    <property type="component" value="Unassembled WGS sequence"/>
</dbReference>
<protein>
    <submittedName>
        <fullName evidence="1">Uncharacterized protein</fullName>
    </submittedName>
</protein>
<name>A0A423XE68_9PEZI</name>
<evidence type="ECO:0000313" key="1">
    <source>
        <dbReference type="EMBL" id="ROW14279.1"/>
    </source>
</evidence>
<keyword evidence="2" id="KW-1185">Reference proteome</keyword>
<gene>
    <name evidence="1" type="ORF">VPNG_04310</name>
</gene>
<dbReference type="InParanoid" id="A0A423XE68"/>
<accession>A0A423XE68</accession>
<comment type="caution">
    <text evidence="1">The sequence shown here is derived from an EMBL/GenBank/DDBJ whole genome shotgun (WGS) entry which is preliminary data.</text>
</comment>
<sequence>MVRSRPSVVVIAEADPAIFPVVILGDVYNRVGSRGSLPIRGGRVFCIHVHLMDGSGQFGNLVHSLVIAHEALGAHVLRKGEGLNELLYAHEAAGVAVAVDTLNIGGDGGEERRHLEEA</sequence>
<dbReference type="AlphaFoldDB" id="A0A423XE68"/>